<accession>A0ABU5ZGP5</accession>
<keyword evidence="2" id="KW-1185">Reference proteome</keyword>
<dbReference type="Proteomes" id="UP001310386">
    <property type="component" value="Unassembled WGS sequence"/>
</dbReference>
<organism evidence="1 2">
    <name type="scientific">Ferviditalea candida</name>
    <dbReference type="NCBI Taxonomy" id="3108399"/>
    <lineage>
        <taxon>Bacteria</taxon>
        <taxon>Bacillati</taxon>
        <taxon>Bacillota</taxon>
        <taxon>Bacilli</taxon>
        <taxon>Bacillales</taxon>
        <taxon>Paenibacillaceae</taxon>
        <taxon>Ferviditalea</taxon>
    </lineage>
</organism>
<proteinExistence type="predicted"/>
<gene>
    <name evidence="1" type="ORF">VF724_02230</name>
</gene>
<dbReference type="RefSeq" id="WP_371752586.1">
    <property type="nucleotide sequence ID" value="NZ_JAYJLD010000002.1"/>
</dbReference>
<dbReference type="EMBL" id="JAYJLD010000002">
    <property type="protein sequence ID" value="MEB3100476.1"/>
    <property type="molecule type" value="Genomic_DNA"/>
</dbReference>
<evidence type="ECO:0000313" key="2">
    <source>
        <dbReference type="Proteomes" id="UP001310386"/>
    </source>
</evidence>
<reference evidence="1" key="1">
    <citation type="submission" date="2023-12" db="EMBL/GenBank/DDBJ databases">
        <title>Fervidustalea candida gen. nov., sp. nov., a novel member of the family Paenibacillaceae isolated from a geothermal area.</title>
        <authorList>
            <person name="Li W.-J."/>
            <person name="Jiao J.-Y."/>
            <person name="Chen Y."/>
        </authorList>
    </citation>
    <scope>NUCLEOTIDE SEQUENCE</scope>
    <source>
        <strain evidence="1">SYSU GA230002</strain>
    </source>
</reference>
<evidence type="ECO:0000313" key="1">
    <source>
        <dbReference type="EMBL" id="MEB3100476.1"/>
    </source>
</evidence>
<name>A0ABU5ZGP5_9BACL</name>
<protein>
    <submittedName>
        <fullName evidence="1">Uncharacterized protein</fullName>
    </submittedName>
</protein>
<sequence>MNTYCPVCNGLRDFQAKCGRCGTRLIDFGRSYDYFGPYSPYRPIDDMKWTNGLPDLLNHQCIHAAFCEKCGQTFNLAVDEQA</sequence>
<comment type="caution">
    <text evidence="1">The sequence shown here is derived from an EMBL/GenBank/DDBJ whole genome shotgun (WGS) entry which is preliminary data.</text>
</comment>